<dbReference type="Proteomes" id="UP000824540">
    <property type="component" value="Unassembled WGS sequence"/>
</dbReference>
<sequence length="141" mass="14975">GAGDASRSRLSDAGFGGIYNNPEHKDKAREAGQDPIMPSNASGLTAGSICTRSVAAGPSRHSRRATGQNSCRQLLIIENNDYTAPFDRAAALSPCWACHTAAVQRYIRKECNSVGPPLIELPLPPPPAPAPHTTPHHTWLS</sequence>
<organism evidence="2 3">
    <name type="scientific">Albula glossodonta</name>
    <name type="common">roundjaw bonefish</name>
    <dbReference type="NCBI Taxonomy" id="121402"/>
    <lineage>
        <taxon>Eukaryota</taxon>
        <taxon>Metazoa</taxon>
        <taxon>Chordata</taxon>
        <taxon>Craniata</taxon>
        <taxon>Vertebrata</taxon>
        <taxon>Euteleostomi</taxon>
        <taxon>Actinopterygii</taxon>
        <taxon>Neopterygii</taxon>
        <taxon>Teleostei</taxon>
        <taxon>Albuliformes</taxon>
        <taxon>Albulidae</taxon>
        <taxon>Albula</taxon>
    </lineage>
</organism>
<feature type="compositionally biased region" description="Basic and acidic residues" evidence="1">
    <location>
        <begin position="22"/>
        <end position="32"/>
    </location>
</feature>
<comment type="caution">
    <text evidence="2">The sequence shown here is derived from an EMBL/GenBank/DDBJ whole genome shotgun (WGS) entry which is preliminary data.</text>
</comment>
<proteinExistence type="predicted"/>
<feature type="region of interest" description="Disordered" evidence="1">
    <location>
        <begin position="1"/>
        <end position="45"/>
    </location>
</feature>
<protein>
    <submittedName>
        <fullName evidence="2">Uncharacterized protein</fullName>
    </submittedName>
</protein>
<reference evidence="2" key="1">
    <citation type="thesis" date="2021" institute="BYU ScholarsArchive" country="Provo, UT, USA">
        <title>Applications of and Algorithms for Genome Assembly and Genomic Analyses with an Emphasis on Marine Teleosts.</title>
        <authorList>
            <person name="Pickett B.D."/>
        </authorList>
    </citation>
    <scope>NUCLEOTIDE SEQUENCE</scope>
    <source>
        <strain evidence="2">HI-2016</strain>
    </source>
</reference>
<name>A0A8T2NF41_9TELE</name>
<feature type="non-terminal residue" evidence="2">
    <location>
        <position position="1"/>
    </location>
</feature>
<dbReference type="EMBL" id="JAFBMS010000085">
    <property type="protein sequence ID" value="KAG9337541.1"/>
    <property type="molecule type" value="Genomic_DNA"/>
</dbReference>
<dbReference type="AlphaFoldDB" id="A0A8T2NF41"/>
<keyword evidence="3" id="KW-1185">Reference proteome</keyword>
<gene>
    <name evidence="2" type="ORF">JZ751_028558</name>
</gene>
<accession>A0A8T2NF41</accession>
<evidence type="ECO:0000256" key="1">
    <source>
        <dbReference type="SAM" id="MobiDB-lite"/>
    </source>
</evidence>
<feature type="non-terminal residue" evidence="2">
    <location>
        <position position="141"/>
    </location>
</feature>
<evidence type="ECO:0000313" key="2">
    <source>
        <dbReference type="EMBL" id="KAG9337541.1"/>
    </source>
</evidence>
<evidence type="ECO:0000313" key="3">
    <source>
        <dbReference type="Proteomes" id="UP000824540"/>
    </source>
</evidence>
<feature type="compositionally biased region" description="Basic and acidic residues" evidence="1">
    <location>
        <begin position="1"/>
        <end position="10"/>
    </location>
</feature>